<name>A0A2X2LGN5_SPHMU</name>
<dbReference type="InterPro" id="IPR045304">
    <property type="entry name" value="LbH_SAT"/>
</dbReference>
<evidence type="ECO:0000256" key="2">
    <source>
        <dbReference type="ARBA" id="ARBA00022679"/>
    </source>
</evidence>
<evidence type="ECO:0000313" key="6">
    <source>
        <dbReference type="Proteomes" id="UP000251241"/>
    </source>
</evidence>
<dbReference type="InterPro" id="IPR001451">
    <property type="entry name" value="Hexapep"/>
</dbReference>
<dbReference type="Pfam" id="PF00132">
    <property type="entry name" value="Hexapep"/>
    <property type="match status" value="1"/>
</dbReference>
<evidence type="ECO:0000256" key="3">
    <source>
        <dbReference type="ARBA" id="ARBA00023315"/>
    </source>
</evidence>
<evidence type="ECO:0000313" key="5">
    <source>
        <dbReference type="EMBL" id="SPZ88470.1"/>
    </source>
</evidence>
<dbReference type="GeneID" id="97183361"/>
<evidence type="ECO:0000256" key="4">
    <source>
        <dbReference type="PIRNR" id="PIRNR000441"/>
    </source>
</evidence>
<proteinExistence type="inferred from homology"/>
<comment type="catalytic activity">
    <reaction evidence="4">
        <text>L-serine + acetyl-CoA = O-acetyl-L-serine + CoA</text>
        <dbReference type="Rhea" id="RHEA:24560"/>
        <dbReference type="ChEBI" id="CHEBI:33384"/>
        <dbReference type="ChEBI" id="CHEBI:57287"/>
        <dbReference type="ChEBI" id="CHEBI:57288"/>
        <dbReference type="ChEBI" id="CHEBI:58340"/>
        <dbReference type="EC" id="2.3.1.30"/>
    </reaction>
</comment>
<dbReference type="PIRSF" id="PIRSF000441">
    <property type="entry name" value="CysE"/>
    <property type="match status" value="1"/>
</dbReference>
<dbReference type="InterPro" id="IPR005881">
    <property type="entry name" value="Ser_O-AcTrfase"/>
</dbReference>
<dbReference type="AlphaFoldDB" id="A0A2X2LGN5"/>
<dbReference type="RefSeq" id="WP_112375321.1">
    <property type="nucleotide sequence ID" value="NZ_CP069793.1"/>
</dbReference>
<keyword evidence="2 4" id="KW-0808">Transferase</keyword>
<dbReference type="GO" id="GO:0009001">
    <property type="term" value="F:serine O-acetyltransferase activity"/>
    <property type="evidence" value="ECO:0007669"/>
    <property type="project" value="UniProtKB-EC"/>
</dbReference>
<evidence type="ECO:0000256" key="1">
    <source>
        <dbReference type="ARBA" id="ARBA00007274"/>
    </source>
</evidence>
<dbReference type="SUPFAM" id="SSF51161">
    <property type="entry name" value="Trimeric LpxA-like enzymes"/>
    <property type="match status" value="1"/>
</dbReference>
<sequence>MGLIDVIKADFEANKGNFYGKFIVFHFRIAQYFSTHENRFFRLIGYPIYKFYRIFFPIFMSVEIPDLAIIGKGFCLWHGMGLVINQQVIIGDNVLLRHNTTIGNKYEGSPCPIIGNNVNIGAHCVIIGEVTIGDNVIIGAGTIVTKSLPCNSIAYGIPMLIKPRSLS</sequence>
<reference evidence="5 6" key="1">
    <citation type="submission" date="2018-06" db="EMBL/GenBank/DDBJ databases">
        <authorList>
            <consortium name="Pathogen Informatics"/>
            <person name="Doyle S."/>
        </authorList>
    </citation>
    <scope>NUCLEOTIDE SEQUENCE [LARGE SCALE GENOMIC DNA]</scope>
    <source>
        <strain evidence="5 6">NCTC11343</strain>
    </source>
</reference>
<dbReference type="Proteomes" id="UP000251241">
    <property type="component" value="Unassembled WGS sequence"/>
</dbReference>
<accession>A0A2X2LGN5</accession>
<dbReference type="EMBL" id="UAUU01000009">
    <property type="protein sequence ID" value="SPZ88470.1"/>
    <property type="molecule type" value="Genomic_DNA"/>
</dbReference>
<dbReference type="CDD" id="cd03354">
    <property type="entry name" value="LbH_SAT"/>
    <property type="match status" value="1"/>
</dbReference>
<dbReference type="EC" id="2.3.1.30" evidence="4"/>
<dbReference type="Gene3D" id="2.160.10.10">
    <property type="entry name" value="Hexapeptide repeat proteins"/>
    <property type="match status" value="1"/>
</dbReference>
<dbReference type="InterPro" id="IPR011004">
    <property type="entry name" value="Trimer_LpxA-like_sf"/>
</dbReference>
<dbReference type="GO" id="GO:0005737">
    <property type="term" value="C:cytoplasm"/>
    <property type="evidence" value="ECO:0007669"/>
    <property type="project" value="InterPro"/>
</dbReference>
<protein>
    <recommendedName>
        <fullName evidence="4">Serine acetyltransferase</fullName>
        <ecNumber evidence="4">2.3.1.30</ecNumber>
    </recommendedName>
</protein>
<comment type="similarity">
    <text evidence="1 4">Belongs to the transferase hexapeptide repeat family.</text>
</comment>
<organism evidence="5 6">
    <name type="scientific">Sphingobacterium multivorum</name>
    <dbReference type="NCBI Taxonomy" id="28454"/>
    <lineage>
        <taxon>Bacteria</taxon>
        <taxon>Pseudomonadati</taxon>
        <taxon>Bacteroidota</taxon>
        <taxon>Sphingobacteriia</taxon>
        <taxon>Sphingobacteriales</taxon>
        <taxon>Sphingobacteriaceae</taxon>
        <taxon>Sphingobacterium</taxon>
    </lineage>
</organism>
<dbReference type="PANTHER" id="PTHR42811">
    <property type="entry name" value="SERINE ACETYLTRANSFERASE"/>
    <property type="match status" value="1"/>
</dbReference>
<dbReference type="GO" id="GO:0006535">
    <property type="term" value="P:cysteine biosynthetic process from serine"/>
    <property type="evidence" value="ECO:0007669"/>
    <property type="project" value="InterPro"/>
</dbReference>
<gene>
    <name evidence="5" type="primary">cysE_2</name>
    <name evidence="5" type="ORF">NCTC11343_03505</name>
</gene>
<keyword evidence="3 4" id="KW-0012">Acyltransferase</keyword>